<organism evidence="2 3">
    <name type="scientific">Pyrenophora tritici-repentis</name>
    <dbReference type="NCBI Taxonomy" id="45151"/>
    <lineage>
        <taxon>Eukaryota</taxon>
        <taxon>Fungi</taxon>
        <taxon>Dikarya</taxon>
        <taxon>Ascomycota</taxon>
        <taxon>Pezizomycotina</taxon>
        <taxon>Dothideomycetes</taxon>
        <taxon>Pleosporomycetidae</taxon>
        <taxon>Pleosporales</taxon>
        <taxon>Pleosporineae</taxon>
        <taxon>Pleosporaceae</taxon>
        <taxon>Pyrenophora</taxon>
    </lineage>
</organism>
<reference evidence="2" key="2">
    <citation type="submission" date="2021-05" db="EMBL/GenBank/DDBJ databases">
        <authorList>
            <person name="Moolhuijzen P.M."/>
            <person name="Moffat C.S."/>
        </authorList>
    </citation>
    <scope>NUCLEOTIDE SEQUENCE</scope>
    <source>
        <strain evidence="2">86-124</strain>
    </source>
</reference>
<name>A0A2W1F9E5_9PLEO</name>
<sequence>MSSPTHEQTALKQATILNQTQSPFLRLPSELRNQIFDHVFVLPPVCIDVCFYGKTRAAIPPHSLSLLLTYPQLYHETAVLPYKSLMFSFCEPFDFSGFLEQRTQAQIAAI</sequence>
<keyword evidence="3" id="KW-1185">Reference proteome</keyword>
<evidence type="ECO:0000313" key="3">
    <source>
        <dbReference type="Proteomes" id="UP000249757"/>
    </source>
</evidence>
<reference evidence="1" key="1">
    <citation type="journal article" date="2018" name="BMC Genomics">
        <title>Comparative genomics of the wheat fungal pathogen Pyrenophora tritici-repentis reveals chromosomal variations and genome plasticity.</title>
        <authorList>
            <person name="Moolhuijzen P."/>
            <person name="See P.T."/>
            <person name="Hane J.K."/>
            <person name="Shi G."/>
            <person name="Liu Z."/>
            <person name="Oliver R.P."/>
            <person name="Moffat C.S."/>
        </authorList>
    </citation>
    <scope>NUCLEOTIDE SEQUENCE [LARGE SCALE GENOMIC DNA]</scope>
    <source>
        <strain evidence="1">M4</strain>
    </source>
</reference>
<dbReference type="PANTHER" id="PTHR38790">
    <property type="entry name" value="2EXR DOMAIN-CONTAINING PROTEIN-RELATED"/>
    <property type="match status" value="1"/>
</dbReference>
<reference evidence="3" key="4">
    <citation type="journal article" date="2022" name="Microb. Genom.">
        <title>A global pangenome for the wheat fungal pathogen Pyrenophora tritici-repentis and prediction of effector protein structural homology.</title>
        <authorList>
            <person name="Moolhuijzen P.M."/>
            <person name="See P.T."/>
            <person name="Shi G."/>
            <person name="Powell H.R."/>
            <person name="Cockram J."/>
            <person name="Jorgensen L.N."/>
            <person name="Benslimane H."/>
            <person name="Strelkov S.E."/>
            <person name="Turner J."/>
            <person name="Liu Z."/>
            <person name="Moffat C.S."/>
        </authorList>
    </citation>
    <scope>NUCLEOTIDE SEQUENCE [LARGE SCALE GENOMIC DNA]</scope>
</reference>
<accession>A0A2W1F9E5</accession>
<dbReference type="EMBL" id="NRDI02000006">
    <property type="protein sequence ID" value="KAI1515528.1"/>
    <property type="molecule type" value="Genomic_DNA"/>
</dbReference>
<reference evidence="2" key="3">
    <citation type="journal article" date="2022" name="bioRxiv">
        <title>A global pangenome for the wheat fungal pathogen Pyrenophora tritici-repentis and prediction of effector protein structural homology.</title>
        <authorList>
            <person name="Moolhuijzen P."/>
            <person name="See P.T."/>
            <person name="Shi G."/>
            <person name="Powell H.R."/>
            <person name="Cockram J."/>
            <person name="Jorgensen L.N."/>
            <person name="Benslimane H."/>
            <person name="Strelkov S.E."/>
            <person name="Turner J."/>
            <person name="Liu Z."/>
            <person name="Moffat C.S."/>
        </authorList>
    </citation>
    <scope>NUCLEOTIDE SEQUENCE</scope>
    <source>
        <strain evidence="2">86-124</strain>
    </source>
</reference>
<dbReference type="OrthoDB" id="3645052at2759"/>
<gene>
    <name evidence="2" type="ORF">Ptr86124_005529</name>
    <name evidence="1" type="ORF">PtrM4_138420</name>
</gene>
<dbReference type="AlphaFoldDB" id="A0A2W1F9E5"/>
<dbReference type="PANTHER" id="PTHR38790:SF4">
    <property type="entry name" value="2EXR DOMAIN-CONTAINING PROTEIN"/>
    <property type="match status" value="1"/>
</dbReference>
<dbReference type="Proteomes" id="UP000245464">
    <property type="component" value="Chromosome 8"/>
</dbReference>
<dbReference type="Proteomes" id="UP000249757">
    <property type="component" value="Unassembled WGS sequence"/>
</dbReference>
<comment type="caution">
    <text evidence="2">The sequence shown here is derived from an EMBL/GenBank/DDBJ whole genome shotgun (WGS) entry which is preliminary data.</text>
</comment>
<evidence type="ECO:0000313" key="2">
    <source>
        <dbReference type="EMBL" id="KAI1515528.1"/>
    </source>
</evidence>
<protein>
    <submittedName>
        <fullName evidence="1">DUF3432 domain containing protein</fullName>
    </submittedName>
</protein>
<proteinExistence type="predicted"/>
<evidence type="ECO:0000313" key="1">
    <source>
        <dbReference type="EMBL" id="KAF7567251.1"/>
    </source>
</evidence>
<dbReference type="EMBL" id="NQIK02000008">
    <property type="protein sequence ID" value="KAF7567251.1"/>
    <property type="molecule type" value="Genomic_DNA"/>
</dbReference>